<dbReference type="PANTHER" id="PTHR31392">
    <property type="entry name" value="ALPHA-1,3-MANNOSYLTRANSFERASE MNN1-RELATED"/>
    <property type="match status" value="1"/>
</dbReference>
<evidence type="ECO:0000256" key="5">
    <source>
        <dbReference type="ARBA" id="ARBA00023136"/>
    </source>
</evidence>
<evidence type="ECO:0000256" key="4">
    <source>
        <dbReference type="ARBA" id="ARBA00022989"/>
    </source>
</evidence>
<evidence type="ECO:0000256" key="2">
    <source>
        <dbReference type="ARBA" id="ARBA00022692"/>
    </source>
</evidence>
<evidence type="ECO:0000313" key="7">
    <source>
        <dbReference type="EMBL" id="KAE8957203.1"/>
    </source>
</evidence>
<keyword evidence="4" id="KW-1133">Transmembrane helix</keyword>
<keyword evidence="2" id="KW-0812">Transmembrane</keyword>
<name>A0A6A3IBH6_9STRA</name>
<dbReference type="Proteomes" id="UP000434957">
    <property type="component" value="Unassembled WGS sequence"/>
</dbReference>
<protein>
    <submittedName>
        <fullName evidence="8">Uncharacterized protein</fullName>
    </submittedName>
</protein>
<evidence type="ECO:0000313" key="11">
    <source>
        <dbReference type="Proteomes" id="UP000434957"/>
    </source>
</evidence>
<comment type="subcellular location">
    <subcellularLocation>
        <location evidence="1">Membrane</location>
        <topology evidence="1">Single-pass type II membrane protein</topology>
    </subcellularLocation>
</comment>
<dbReference type="EMBL" id="QXFU01003170">
    <property type="protein sequence ID" value="KAE8977738.1"/>
    <property type="molecule type" value="Genomic_DNA"/>
</dbReference>
<dbReference type="GO" id="GO:0006493">
    <property type="term" value="P:protein O-linked glycosylation"/>
    <property type="evidence" value="ECO:0007669"/>
    <property type="project" value="TreeGrafter"/>
</dbReference>
<gene>
    <name evidence="7" type="ORF">PR001_g31462</name>
    <name evidence="8" type="ORF">PR002_g24926</name>
    <name evidence="9" type="ORF">PR003_g25907</name>
</gene>
<keyword evidence="5" id="KW-0472">Membrane</keyword>
<dbReference type="EMBL" id="QXFV01008165">
    <property type="protein sequence ID" value="KAE8957203.1"/>
    <property type="molecule type" value="Genomic_DNA"/>
</dbReference>
<evidence type="ECO:0000313" key="12">
    <source>
        <dbReference type="Proteomes" id="UP000435112"/>
    </source>
</evidence>
<evidence type="ECO:0000313" key="8">
    <source>
        <dbReference type="EMBL" id="KAE8977738.1"/>
    </source>
</evidence>
<keyword evidence="3" id="KW-0735">Signal-anchor</keyword>
<proteinExistence type="predicted"/>
<evidence type="ECO:0000256" key="3">
    <source>
        <dbReference type="ARBA" id="ARBA00022968"/>
    </source>
</evidence>
<accession>A0A6A3IBH6</accession>
<sequence length="114" mass="12458">MPVKDDTPELLYVNGKALLDPFPEGLQNRGKASANVLYNPTPLHVTPRQNRRPNGGTSTSCDGEFPMECLIGFGATPLPNNFAPQLLRRRMFYLGIRMGVLSGLDSCYAFEAAA</sequence>
<dbReference type="OrthoDB" id="430354at2759"/>
<dbReference type="PANTHER" id="PTHR31392:SF1">
    <property type="entry name" value="ALPHA-1,3-MANNOSYLTRANSFERASE MNN1-RELATED"/>
    <property type="match status" value="1"/>
</dbReference>
<reference evidence="10 12" key="1">
    <citation type="submission" date="2018-09" db="EMBL/GenBank/DDBJ databases">
        <title>Genomic investigation of the strawberry pathogen Phytophthora fragariae indicates pathogenicity is determined by transcriptional variation in three key races.</title>
        <authorList>
            <person name="Adams T.M."/>
            <person name="Armitage A.D."/>
            <person name="Sobczyk M.K."/>
            <person name="Bates H.J."/>
            <person name="Dunwell J.M."/>
            <person name="Nellist C.F."/>
            <person name="Harrison R.J."/>
        </authorList>
    </citation>
    <scope>NUCLEOTIDE SEQUENCE [LARGE SCALE GENOMIC DNA]</scope>
    <source>
        <strain evidence="7 10">SCRP249</strain>
        <strain evidence="8 12">SCRP324</strain>
        <strain evidence="9 11">SCRP333</strain>
    </source>
</reference>
<organism evidence="8 12">
    <name type="scientific">Phytophthora rubi</name>
    <dbReference type="NCBI Taxonomy" id="129364"/>
    <lineage>
        <taxon>Eukaryota</taxon>
        <taxon>Sar</taxon>
        <taxon>Stramenopiles</taxon>
        <taxon>Oomycota</taxon>
        <taxon>Peronosporomycetes</taxon>
        <taxon>Peronosporales</taxon>
        <taxon>Peronosporaceae</taxon>
        <taxon>Phytophthora</taxon>
    </lineage>
</organism>
<dbReference type="AlphaFoldDB" id="A0A6A3IBH6"/>
<evidence type="ECO:0000256" key="1">
    <source>
        <dbReference type="ARBA" id="ARBA00004606"/>
    </source>
</evidence>
<evidence type="ECO:0000256" key="6">
    <source>
        <dbReference type="SAM" id="MobiDB-lite"/>
    </source>
</evidence>
<comment type="caution">
    <text evidence="8">The sequence shown here is derived from an EMBL/GenBank/DDBJ whole genome shotgun (WGS) entry which is preliminary data.</text>
</comment>
<dbReference type="GO" id="GO:0000033">
    <property type="term" value="F:alpha-1,3-mannosyltransferase activity"/>
    <property type="evidence" value="ECO:0007669"/>
    <property type="project" value="TreeGrafter"/>
</dbReference>
<dbReference type="Proteomes" id="UP000429607">
    <property type="component" value="Unassembled WGS sequence"/>
</dbReference>
<keyword evidence="11" id="KW-1185">Reference proteome</keyword>
<dbReference type="GO" id="GO:0005794">
    <property type="term" value="C:Golgi apparatus"/>
    <property type="evidence" value="ECO:0007669"/>
    <property type="project" value="TreeGrafter"/>
</dbReference>
<dbReference type="Proteomes" id="UP000435112">
    <property type="component" value="Unassembled WGS sequence"/>
</dbReference>
<dbReference type="GO" id="GO:0016020">
    <property type="term" value="C:membrane"/>
    <property type="evidence" value="ECO:0007669"/>
    <property type="project" value="UniProtKB-SubCell"/>
</dbReference>
<evidence type="ECO:0000313" key="10">
    <source>
        <dbReference type="Proteomes" id="UP000429607"/>
    </source>
</evidence>
<feature type="region of interest" description="Disordered" evidence="6">
    <location>
        <begin position="38"/>
        <end position="59"/>
    </location>
</feature>
<evidence type="ECO:0000313" key="9">
    <source>
        <dbReference type="EMBL" id="KAE9288024.1"/>
    </source>
</evidence>
<dbReference type="EMBL" id="QXFT01003219">
    <property type="protein sequence ID" value="KAE9288024.1"/>
    <property type="molecule type" value="Genomic_DNA"/>
</dbReference>